<evidence type="ECO:0000313" key="1">
    <source>
        <dbReference type="EMBL" id="KAK7301305.1"/>
    </source>
</evidence>
<evidence type="ECO:0000313" key="2">
    <source>
        <dbReference type="Proteomes" id="UP001359559"/>
    </source>
</evidence>
<name>A0AAN9JL93_CLITE</name>
<keyword evidence="2" id="KW-1185">Reference proteome</keyword>
<comment type="caution">
    <text evidence="1">The sequence shown here is derived from an EMBL/GenBank/DDBJ whole genome shotgun (WGS) entry which is preliminary data.</text>
</comment>
<accession>A0AAN9JL93</accession>
<dbReference type="Proteomes" id="UP001359559">
    <property type="component" value="Unassembled WGS sequence"/>
</dbReference>
<proteinExistence type="predicted"/>
<sequence>MESVSVHAPNTQIPGLKHVMPTAIGELLGAQPVNNGSFPVMFGYSSIQLLMLDNPHHKFRGINTSFARAAVYAPLYEVFDGRRLYMLY</sequence>
<protein>
    <submittedName>
        <fullName evidence="1">Uncharacterized protein</fullName>
    </submittedName>
</protein>
<gene>
    <name evidence="1" type="ORF">RJT34_12166</name>
</gene>
<reference evidence="1 2" key="1">
    <citation type="submission" date="2024-01" db="EMBL/GenBank/DDBJ databases">
        <title>The genomes of 5 underutilized Papilionoideae crops provide insights into root nodulation and disease resistance.</title>
        <authorList>
            <person name="Yuan L."/>
        </authorList>
    </citation>
    <scope>NUCLEOTIDE SEQUENCE [LARGE SCALE GENOMIC DNA]</scope>
    <source>
        <strain evidence="1">LY-2023</strain>
        <tissue evidence="1">Leaf</tissue>
    </source>
</reference>
<dbReference type="EMBL" id="JAYKXN010000003">
    <property type="protein sequence ID" value="KAK7301305.1"/>
    <property type="molecule type" value="Genomic_DNA"/>
</dbReference>
<dbReference type="AlphaFoldDB" id="A0AAN9JL93"/>
<organism evidence="1 2">
    <name type="scientific">Clitoria ternatea</name>
    <name type="common">Butterfly pea</name>
    <dbReference type="NCBI Taxonomy" id="43366"/>
    <lineage>
        <taxon>Eukaryota</taxon>
        <taxon>Viridiplantae</taxon>
        <taxon>Streptophyta</taxon>
        <taxon>Embryophyta</taxon>
        <taxon>Tracheophyta</taxon>
        <taxon>Spermatophyta</taxon>
        <taxon>Magnoliopsida</taxon>
        <taxon>eudicotyledons</taxon>
        <taxon>Gunneridae</taxon>
        <taxon>Pentapetalae</taxon>
        <taxon>rosids</taxon>
        <taxon>fabids</taxon>
        <taxon>Fabales</taxon>
        <taxon>Fabaceae</taxon>
        <taxon>Papilionoideae</taxon>
        <taxon>50 kb inversion clade</taxon>
        <taxon>NPAAA clade</taxon>
        <taxon>indigoferoid/millettioid clade</taxon>
        <taxon>Phaseoleae</taxon>
        <taxon>Clitoria</taxon>
    </lineage>
</organism>